<gene>
    <name evidence="1" type="ORF">HVV39_22245</name>
</gene>
<evidence type="ECO:0000313" key="2">
    <source>
        <dbReference type="Proteomes" id="UP000514533"/>
    </source>
</evidence>
<dbReference type="Proteomes" id="UP000514533">
    <property type="component" value="Chromosome"/>
</dbReference>
<dbReference type="AlphaFoldDB" id="A0A6M1INR5"/>
<name>A0A6M1INR5_ECOLX</name>
<dbReference type="EMBL" id="CP055981">
    <property type="protein sequence ID" value="QMS41531.1"/>
    <property type="molecule type" value="Genomic_DNA"/>
</dbReference>
<reference evidence="1 2" key="1">
    <citation type="submission" date="2020-06" db="EMBL/GenBank/DDBJ databases">
        <title>REHAB project genomes.</title>
        <authorList>
            <person name="Shaw L.P."/>
        </authorList>
    </citation>
    <scope>NUCLEOTIDE SEQUENCE [LARGE SCALE GENOMIC DNA]</scope>
    <source>
        <strain evidence="1 2">RHB01-C20</strain>
    </source>
</reference>
<accession>A0A6M1INR5</accession>
<protein>
    <submittedName>
        <fullName evidence="1">Ash family protein</fullName>
    </submittedName>
</protein>
<evidence type="ECO:0000313" key="1">
    <source>
        <dbReference type="EMBL" id="QMS41531.1"/>
    </source>
</evidence>
<proteinExistence type="predicted"/>
<sequence>MPFSQKNRLPCRNQSGYISAAPHKTGAGFRSLLTTKAHNRASGFFVRTVLPRLFRTRIMAGRTGPTSVGPGSLVAGTANPVRLATHSFAALDGEFSKLTTKEATPWQTANSTALSRSVVTSRLKSTADFPAHSASLKSCTSICCMSVAANFQTSTHPLFSVIWRMICASFSSSSSSKTNSINSCSGPFLHLAAGGLRTSVTRGLPQ</sequence>
<organism evidence="1 2">
    <name type="scientific">Escherichia coli</name>
    <dbReference type="NCBI Taxonomy" id="562"/>
    <lineage>
        <taxon>Bacteria</taxon>
        <taxon>Pseudomonadati</taxon>
        <taxon>Pseudomonadota</taxon>
        <taxon>Gammaproteobacteria</taxon>
        <taxon>Enterobacterales</taxon>
        <taxon>Enterobacteriaceae</taxon>
        <taxon>Escherichia</taxon>
    </lineage>
</organism>
<dbReference type="Pfam" id="PF10554">
    <property type="entry name" value="Phage_ASH"/>
    <property type="match status" value="1"/>
</dbReference>
<dbReference type="InterPro" id="IPR018880">
    <property type="entry name" value="Phage_P4_Ash"/>
</dbReference>